<keyword evidence="4" id="KW-1185">Reference proteome</keyword>
<gene>
    <name evidence="3" type="ORF">AWRI4619_LOCUS6634</name>
</gene>
<evidence type="ECO:0000313" key="4">
    <source>
        <dbReference type="Proteomes" id="UP000716446"/>
    </source>
</evidence>
<dbReference type="Proteomes" id="UP000716446">
    <property type="component" value="Unassembled WGS sequence"/>
</dbReference>
<evidence type="ECO:0000256" key="1">
    <source>
        <dbReference type="SAM" id="Coils"/>
    </source>
</evidence>
<dbReference type="AlphaFoldDB" id="A0A9N8JNX3"/>
<name>A0A9N8JNX3_9PEZI</name>
<comment type="caution">
    <text evidence="3">The sequence shown here is derived from an EMBL/GenBank/DDBJ whole genome shotgun (WGS) entry which is preliminary data.</text>
</comment>
<proteinExistence type="predicted"/>
<protein>
    <submittedName>
        <fullName evidence="3">Uncharacterized protein</fullName>
    </submittedName>
</protein>
<dbReference type="EMBL" id="CAIJEN010000012">
    <property type="protein sequence ID" value="CAD0091238.1"/>
    <property type="molecule type" value="Genomic_DNA"/>
</dbReference>
<evidence type="ECO:0000313" key="3">
    <source>
        <dbReference type="EMBL" id="CAD0091238.1"/>
    </source>
</evidence>
<feature type="region of interest" description="Disordered" evidence="2">
    <location>
        <begin position="1"/>
        <end position="34"/>
    </location>
</feature>
<feature type="coiled-coil region" evidence="1">
    <location>
        <begin position="169"/>
        <end position="196"/>
    </location>
</feature>
<organism evidence="3 4">
    <name type="scientific">Aureobasidium vineae</name>
    <dbReference type="NCBI Taxonomy" id="2773715"/>
    <lineage>
        <taxon>Eukaryota</taxon>
        <taxon>Fungi</taxon>
        <taxon>Dikarya</taxon>
        <taxon>Ascomycota</taxon>
        <taxon>Pezizomycotina</taxon>
        <taxon>Dothideomycetes</taxon>
        <taxon>Dothideomycetidae</taxon>
        <taxon>Dothideales</taxon>
        <taxon>Saccotheciaceae</taxon>
        <taxon>Aureobasidium</taxon>
    </lineage>
</organism>
<keyword evidence="1" id="KW-0175">Coiled coil</keyword>
<sequence length="221" mass="25004">MSDIENIPTPASSVQRRPASSGGDASTPHPRPLSLLLPSIPASDVLARTLAIRTDPMNLSQLVLMALQLPNRSIKLDFRTANAIAKIAQHESQKTWPRYPDSRNGSNSQPVPGWMNFSIKREVSERMDDVSRLYLQVQVKEKALGETHAAIDIRMSKMDEMLGLANDSKADITRKNKELDERQEFVEQQTKKLENSQEIFKKQSELLTKLLRQQQESKEKT</sequence>
<reference evidence="3" key="1">
    <citation type="submission" date="2020-06" db="EMBL/GenBank/DDBJ databases">
        <authorList>
            <person name="Onetto C."/>
        </authorList>
    </citation>
    <scope>NUCLEOTIDE SEQUENCE</scope>
</reference>
<evidence type="ECO:0000256" key="2">
    <source>
        <dbReference type="SAM" id="MobiDB-lite"/>
    </source>
</evidence>
<accession>A0A9N8JNX3</accession>